<dbReference type="Pfam" id="PF03480">
    <property type="entry name" value="DctP"/>
    <property type="match status" value="1"/>
</dbReference>
<sequence length="335" mass="37054">MKIIRMMACATLAAITTGAVTAQEVTLRLSHWVPPTHPIQTMGIEPWVKSLSEASDGRIAVTIFPAQQLGAAPDHYDMARDGIADITYTNPGYQAGRFPIYSLIEIPFLADDAIGGAQAMHEWYAPIAETEMPDVKFCLANPHDPGTFHSKNPIKVPADIDGLNVRPAHATMSRFISSLGGGPVQVPAPEAREAIANGTADAITFPWNSVYIFGVDSETKYHLDMPFYISAQLLLINKDTYNGMPEDLRQILDDHCTPEWSRKFSEGWAKDEASGRQKMIDSGEHTLYAPTDEEVQLWRDAAAPLIEEWKTEVGADAQGYYDGYIEALERHDARY</sequence>
<dbReference type="STRING" id="366533.SAMN05444339_102526"/>
<dbReference type="NCBIfam" id="NF037995">
    <property type="entry name" value="TRAP_S1"/>
    <property type="match status" value="1"/>
</dbReference>
<dbReference type="RefSeq" id="WP_072856631.1">
    <property type="nucleotide sequence ID" value="NZ_FQUE01000002.1"/>
</dbReference>
<reference evidence="6" key="1">
    <citation type="submission" date="2016-11" db="EMBL/GenBank/DDBJ databases">
        <authorList>
            <person name="Varghese N."/>
            <person name="Submissions S."/>
        </authorList>
    </citation>
    <scope>NUCLEOTIDE SEQUENCE [LARGE SCALE GENOMIC DNA]</scope>
    <source>
        <strain evidence="6">DSM 29326</strain>
    </source>
</reference>
<accession>A0A1M4XLA3</accession>
<dbReference type="Gene3D" id="3.40.190.170">
    <property type="entry name" value="Bacterial extracellular solute-binding protein, family 7"/>
    <property type="match status" value="1"/>
</dbReference>
<evidence type="ECO:0000256" key="4">
    <source>
        <dbReference type="SAM" id="SignalP"/>
    </source>
</evidence>
<protein>
    <submittedName>
        <fullName evidence="5">TRAP-type C4-dicarboxylate transport system, substrate-binding protein</fullName>
    </submittedName>
</protein>
<keyword evidence="3" id="KW-0574">Periplasm</keyword>
<comment type="subcellular location">
    <subcellularLocation>
        <location evidence="1">Periplasm</location>
    </subcellularLocation>
</comment>
<feature type="chain" id="PRO_5013222930" evidence="4">
    <location>
        <begin position="23"/>
        <end position="335"/>
    </location>
</feature>
<evidence type="ECO:0000256" key="2">
    <source>
        <dbReference type="ARBA" id="ARBA00022729"/>
    </source>
</evidence>
<dbReference type="InterPro" id="IPR018389">
    <property type="entry name" value="DctP_fam"/>
</dbReference>
<evidence type="ECO:0000256" key="3">
    <source>
        <dbReference type="ARBA" id="ARBA00022764"/>
    </source>
</evidence>
<dbReference type="EMBL" id="FQUE01000002">
    <property type="protein sequence ID" value="SHE94364.1"/>
    <property type="molecule type" value="Genomic_DNA"/>
</dbReference>
<gene>
    <name evidence="5" type="ORF">SAMN05444339_102526</name>
</gene>
<dbReference type="InterPro" id="IPR038404">
    <property type="entry name" value="TRAP_DctP_sf"/>
</dbReference>
<dbReference type="GO" id="GO:0055085">
    <property type="term" value="P:transmembrane transport"/>
    <property type="evidence" value="ECO:0007669"/>
    <property type="project" value="InterPro"/>
</dbReference>
<dbReference type="OrthoDB" id="7822595at2"/>
<dbReference type="PANTHER" id="PTHR33376">
    <property type="match status" value="1"/>
</dbReference>
<evidence type="ECO:0000256" key="1">
    <source>
        <dbReference type="ARBA" id="ARBA00004418"/>
    </source>
</evidence>
<feature type="signal peptide" evidence="4">
    <location>
        <begin position="1"/>
        <end position="22"/>
    </location>
</feature>
<dbReference type="PANTHER" id="PTHR33376:SF15">
    <property type="entry name" value="BLL6794 PROTEIN"/>
    <property type="match status" value="1"/>
</dbReference>
<keyword evidence="6" id="KW-1185">Reference proteome</keyword>
<name>A0A1M4XLA3_LOKAT</name>
<evidence type="ECO:0000313" key="6">
    <source>
        <dbReference type="Proteomes" id="UP000183987"/>
    </source>
</evidence>
<proteinExistence type="predicted"/>
<dbReference type="AlphaFoldDB" id="A0A1M4XLA3"/>
<organism evidence="5 6">
    <name type="scientific">Loktanella atrilutea</name>
    <dbReference type="NCBI Taxonomy" id="366533"/>
    <lineage>
        <taxon>Bacteria</taxon>
        <taxon>Pseudomonadati</taxon>
        <taxon>Pseudomonadota</taxon>
        <taxon>Alphaproteobacteria</taxon>
        <taxon>Rhodobacterales</taxon>
        <taxon>Roseobacteraceae</taxon>
        <taxon>Loktanella</taxon>
    </lineage>
</organism>
<evidence type="ECO:0000313" key="5">
    <source>
        <dbReference type="EMBL" id="SHE94364.1"/>
    </source>
</evidence>
<dbReference type="GO" id="GO:0042597">
    <property type="term" value="C:periplasmic space"/>
    <property type="evidence" value="ECO:0007669"/>
    <property type="project" value="UniProtKB-SubCell"/>
</dbReference>
<dbReference type="Proteomes" id="UP000183987">
    <property type="component" value="Unassembled WGS sequence"/>
</dbReference>
<dbReference type="CDD" id="cd13665">
    <property type="entry name" value="PBP2_TRAP_Dctp3_4"/>
    <property type="match status" value="1"/>
</dbReference>
<keyword evidence="2 4" id="KW-0732">Signal</keyword>